<dbReference type="PROSITE" id="PS00519">
    <property type="entry name" value="HTH_ASNC_1"/>
    <property type="match status" value="1"/>
</dbReference>
<dbReference type="InterPro" id="IPR019887">
    <property type="entry name" value="Tscrpt_reg_AsnC/Lrp_C"/>
</dbReference>
<dbReference type="STRING" id="1936003.STSP2_00288"/>
<evidence type="ECO:0000256" key="2">
    <source>
        <dbReference type="ARBA" id="ARBA00023125"/>
    </source>
</evidence>
<dbReference type="Gene3D" id="3.30.70.920">
    <property type="match status" value="1"/>
</dbReference>
<accession>A0A1U9NHA2</accession>
<dbReference type="PANTHER" id="PTHR30154">
    <property type="entry name" value="LEUCINE-RESPONSIVE REGULATORY PROTEIN"/>
    <property type="match status" value="1"/>
</dbReference>
<evidence type="ECO:0000313" key="6">
    <source>
        <dbReference type="Proteomes" id="UP000189674"/>
    </source>
</evidence>
<feature type="domain" description="HTH asnC-type" evidence="4">
    <location>
        <begin position="1"/>
        <end position="63"/>
    </location>
</feature>
<dbReference type="PANTHER" id="PTHR30154:SF34">
    <property type="entry name" value="TRANSCRIPTIONAL REGULATOR AZLB"/>
    <property type="match status" value="1"/>
</dbReference>
<evidence type="ECO:0000313" key="5">
    <source>
        <dbReference type="EMBL" id="AQT67147.1"/>
    </source>
</evidence>
<keyword evidence="1" id="KW-0805">Transcription regulation</keyword>
<keyword evidence="6" id="KW-1185">Reference proteome</keyword>
<organism evidence="5 6">
    <name type="scientific">Anaerohalosphaera lusitana</name>
    <dbReference type="NCBI Taxonomy" id="1936003"/>
    <lineage>
        <taxon>Bacteria</taxon>
        <taxon>Pseudomonadati</taxon>
        <taxon>Planctomycetota</taxon>
        <taxon>Phycisphaerae</taxon>
        <taxon>Sedimentisphaerales</taxon>
        <taxon>Anaerohalosphaeraceae</taxon>
        <taxon>Anaerohalosphaera</taxon>
    </lineage>
</organism>
<dbReference type="RefSeq" id="WP_169852895.1">
    <property type="nucleotide sequence ID" value="NZ_CP019791.1"/>
</dbReference>
<sequence>MQPDKTDWQIIEILSKQHIPNNQIARQLGVSEGTVRRRIKALQDAGVMRVRALLDPDVLKDKQLAIILASVKESKLLKEKATEVSKLQNVNSVAIISGAYDLLIEVIVSSNRGMITFLTEQLSTVKGIEKTETHVVMKSYGKYI</sequence>
<dbReference type="Proteomes" id="UP000189674">
    <property type="component" value="Chromosome"/>
</dbReference>
<protein>
    <submittedName>
        <fullName evidence="5">Leucine-responsive regulatory protein</fullName>
    </submittedName>
</protein>
<evidence type="ECO:0000259" key="4">
    <source>
        <dbReference type="PROSITE" id="PS50956"/>
    </source>
</evidence>
<evidence type="ECO:0000256" key="3">
    <source>
        <dbReference type="ARBA" id="ARBA00023163"/>
    </source>
</evidence>
<dbReference type="InterPro" id="IPR011008">
    <property type="entry name" value="Dimeric_a/b-barrel"/>
</dbReference>
<dbReference type="GO" id="GO:0043565">
    <property type="term" value="F:sequence-specific DNA binding"/>
    <property type="evidence" value="ECO:0007669"/>
    <property type="project" value="InterPro"/>
</dbReference>
<dbReference type="Pfam" id="PF13412">
    <property type="entry name" value="HTH_24"/>
    <property type="match status" value="1"/>
</dbReference>
<dbReference type="CDD" id="cd00090">
    <property type="entry name" value="HTH_ARSR"/>
    <property type="match status" value="1"/>
</dbReference>
<dbReference type="EMBL" id="CP019791">
    <property type="protein sequence ID" value="AQT67147.1"/>
    <property type="molecule type" value="Genomic_DNA"/>
</dbReference>
<dbReference type="InterPro" id="IPR011991">
    <property type="entry name" value="ArsR-like_HTH"/>
</dbReference>
<dbReference type="PRINTS" id="PR00033">
    <property type="entry name" value="HTHASNC"/>
</dbReference>
<dbReference type="InterPro" id="IPR019885">
    <property type="entry name" value="Tscrpt_reg_HTH_AsnC-type_CS"/>
</dbReference>
<dbReference type="SMART" id="SM00344">
    <property type="entry name" value="HTH_ASNC"/>
    <property type="match status" value="1"/>
</dbReference>
<dbReference type="GO" id="GO:0043200">
    <property type="term" value="P:response to amino acid"/>
    <property type="evidence" value="ECO:0007669"/>
    <property type="project" value="TreeGrafter"/>
</dbReference>
<reference evidence="6" key="1">
    <citation type="submission" date="2017-02" db="EMBL/GenBank/DDBJ databases">
        <title>Comparative genomics and description of representatives of a novel lineage of planctomycetes thriving in anoxic sediments.</title>
        <authorList>
            <person name="Spring S."/>
            <person name="Bunk B."/>
            <person name="Sproer C."/>
        </authorList>
    </citation>
    <scope>NUCLEOTIDE SEQUENCE [LARGE SCALE GENOMIC DNA]</scope>
    <source>
        <strain evidence="6">ST-NAGAB-D1</strain>
    </source>
</reference>
<dbReference type="GO" id="GO:0005829">
    <property type="term" value="C:cytosol"/>
    <property type="evidence" value="ECO:0007669"/>
    <property type="project" value="TreeGrafter"/>
</dbReference>
<proteinExistence type="predicted"/>
<dbReference type="SUPFAM" id="SSF46785">
    <property type="entry name" value="Winged helix' DNA-binding domain"/>
    <property type="match status" value="1"/>
</dbReference>
<evidence type="ECO:0000256" key="1">
    <source>
        <dbReference type="ARBA" id="ARBA00023015"/>
    </source>
</evidence>
<dbReference type="InterPro" id="IPR019888">
    <property type="entry name" value="Tscrpt_reg_AsnC-like"/>
</dbReference>
<keyword evidence="3" id="KW-0804">Transcription</keyword>
<dbReference type="AlphaFoldDB" id="A0A1U9NHA2"/>
<dbReference type="PROSITE" id="PS50956">
    <property type="entry name" value="HTH_ASNC_2"/>
    <property type="match status" value="1"/>
</dbReference>
<gene>
    <name evidence="5" type="primary">lrp</name>
    <name evidence="5" type="ORF">STSP2_00288</name>
</gene>
<dbReference type="Pfam" id="PF01037">
    <property type="entry name" value="AsnC_trans_reg"/>
    <property type="match status" value="1"/>
</dbReference>
<name>A0A1U9NHA2_9BACT</name>
<dbReference type="KEGG" id="alus:STSP2_00288"/>
<dbReference type="InterPro" id="IPR036390">
    <property type="entry name" value="WH_DNA-bd_sf"/>
</dbReference>
<dbReference type="GO" id="GO:0006355">
    <property type="term" value="P:regulation of DNA-templated transcription"/>
    <property type="evidence" value="ECO:0007669"/>
    <property type="project" value="UniProtKB-ARBA"/>
</dbReference>
<dbReference type="InterPro" id="IPR000485">
    <property type="entry name" value="AsnC-type_HTH_dom"/>
</dbReference>
<dbReference type="Gene3D" id="1.10.10.10">
    <property type="entry name" value="Winged helix-like DNA-binding domain superfamily/Winged helix DNA-binding domain"/>
    <property type="match status" value="1"/>
</dbReference>
<keyword evidence="2" id="KW-0238">DNA-binding</keyword>
<dbReference type="SUPFAM" id="SSF54909">
    <property type="entry name" value="Dimeric alpha+beta barrel"/>
    <property type="match status" value="1"/>
</dbReference>
<dbReference type="InterPro" id="IPR036388">
    <property type="entry name" value="WH-like_DNA-bd_sf"/>
</dbReference>